<dbReference type="AlphaFoldDB" id="A0AAW0R1A8"/>
<dbReference type="InterPro" id="IPR013910">
    <property type="entry name" value="TF_PAP1"/>
</dbReference>
<feature type="compositionally biased region" description="Polar residues" evidence="5">
    <location>
        <begin position="347"/>
        <end position="357"/>
    </location>
</feature>
<dbReference type="GO" id="GO:0001228">
    <property type="term" value="F:DNA-binding transcription activator activity, RNA polymerase II-specific"/>
    <property type="evidence" value="ECO:0007669"/>
    <property type="project" value="TreeGrafter"/>
</dbReference>
<evidence type="ECO:0000313" key="7">
    <source>
        <dbReference type="EMBL" id="KAK8121009.1"/>
    </source>
</evidence>
<name>A0AAW0R1A8_9PEZI</name>
<organism evidence="7 8">
    <name type="scientific">Apiospora kogelbergensis</name>
    <dbReference type="NCBI Taxonomy" id="1337665"/>
    <lineage>
        <taxon>Eukaryota</taxon>
        <taxon>Fungi</taxon>
        <taxon>Dikarya</taxon>
        <taxon>Ascomycota</taxon>
        <taxon>Pezizomycotina</taxon>
        <taxon>Sordariomycetes</taxon>
        <taxon>Xylariomycetidae</taxon>
        <taxon>Amphisphaeriales</taxon>
        <taxon>Apiosporaceae</taxon>
        <taxon>Apiospora</taxon>
    </lineage>
</organism>
<feature type="compositionally biased region" description="Polar residues" evidence="5">
    <location>
        <begin position="101"/>
        <end position="115"/>
    </location>
</feature>
<proteinExistence type="inferred from homology"/>
<protein>
    <submittedName>
        <fullName evidence="7">Transcription factor PAP1</fullName>
    </submittedName>
</protein>
<dbReference type="PROSITE" id="PS50217">
    <property type="entry name" value="BZIP"/>
    <property type="match status" value="1"/>
</dbReference>
<dbReference type="GO" id="GO:0005737">
    <property type="term" value="C:cytoplasm"/>
    <property type="evidence" value="ECO:0007669"/>
    <property type="project" value="UniProtKB-SubCell"/>
</dbReference>
<gene>
    <name evidence="7" type="ORF">PG999_005129</name>
</gene>
<dbReference type="PANTHER" id="PTHR40621">
    <property type="entry name" value="TRANSCRIPTION FACTOR KAPC-RELATED"/>
    <property type="match status" value="1"/>
</dbReference>
<dbReference type="InterPro" id="IPR023167">
    <property type="entry name" value="Yap1_redox_dom_sf"/>
</dbReference>
<evidence type="ECO:0000256" key="2">
    <source>
        <dbReference type="ARBA" id="ARBA00004496"/>
    </source>
</evidence>
<dbReference type="SMART" id="SM00338">
    <property type="entry name" value="BRLZ"/>
    <property type="match status" value="1"/>
</dbReference>
<keyword evidence="3" id="KW-0539">Nucleus</keyword>
<keyword evidence="8" id="KW-1185">Reference proteome</keyword>
<dbReference type="InterPro" id="IPR004827">
    <property type="entry name" value="bZIP"/>
</dbReference>
<dbReference type="SUPFAM" id="SSF111430">
    <property type="entry name" value="YAP1 redox domain"/>
    <property type="match status" value="1"/>
</dbReference>
<evidence type="ECO:0000259" key="6">
    <source>
        <dbReference type="PROSITE" id="PS50217"/>
    </source>
</evidence>
<dbReference type="FunFam" id="1.20.5.170:FF:000067">
    <property type="entry name" value="BZIP transcription factor"/>
    <property type="match status" value="1"/>
</dbReference>
<dbReference type="Pfam" id="PF00170">
    <property type="entry name" value="bZIP_1"/>
    <property type="match status" value="1"/>
</dbReference>
<evidence type="ECO:0000256" key="5">
    <source>
        <dbReference type="SAM" id="MobiDB-lite"/>
    </source>
</evidence>
<dbReference type="Pfam" id="PF08601">
    <property type="entry name" value="PAP1"/>
    <property type="match status" value="2"/>
</dbReference>
<dbReference type="GO" id="GO:0000976">
    <property type="term" value="F:transcription cis-regulatory region binding"/>
    <property type="evidence" value="ECO:0007669"/>
    <property type="project" value="InterPro"/>
</dbReference>
<feature type="compositionally biased region" description="Polar residues" evidence="5">
    <location>
        <begin position="29"/>
        <end position="64"/>
    </location>
</feature>
<dbReference type="Proteomes" id="UP001392437">
    <property type="component" value="Unassembled WGS sequence"/>
</dbReference>
<reference evidence="7 8" key="1">
    <citation type="submission" date="2023-01" db="EMBL/GenBank/DDBJ databases">
        <title>Analysis of 21 Apiospora genomes using comparative genomics revels a genus with tremendous synthesis potential of carbohydrate active enzymes and secondary metabolites.</title>
        <authorList>
            <person name="Sorensen T."/>
        </authorList>
    </citation>
    <scope>NUCLEOTIDE SEQUENCE [LARGE SCALE GENOMIC DNA]</scope>
    <source>
        <strain evidence="7 8">CBS 117206</strain>
    </source>
</reference>
<feature type="region of interest" description="Disordered" evidence="5">
    <location>
        <begin position="29"/>
        <end position="181"/>
    </location>
</feature>
<dbReference type="GO" id="GO:0034599">
    <property type="term" value="P:cellular response to oxidative stress"/>
    <property type="evidence" value="ECO:0007669"/>
    <property type="project" value="UniProtKB-ARBA"/>
</dbReference>
<dbReference type="Gene3D" id="1.10.238.100">
    <property type="entry name" value="YAP1 redox domain. Chain B"/>
    <property type="match status" value="1"/>
</dbReference>
<evidence type="ECO:0000256" key="4">
    <source>
        <dbReference type="ARBA" id="ARBA00038132"/>
    </source>
</evidence>
<dbReference type="GO" id="GO:0090575">
    <property type="term" value="C:RNA polymerase II transcription regulator complex"/>
    <property type="evidence" value="ECO:0007669"/>
    <property type="project" value="TreeGrafter"/>
</dbReference>
<evidence type="ECO:0000256" key="1">
    <source>
        <dbReference type="ARBA" id="ARBA00004123"/>
    </source>
</evidence>
<feature type="domain" description="BZIP" evidence="6">
    <location>
        <begin position="156"/>
        <end position="219"/>
    </location>
</feature>
<comment type="similarity">
    <text evidence="4">Belongs to the bZIP family. YAP subfamily.</text>
</comment>
<feature type="compositionally biased region" description="Basic and acidic residues" evidence="5">
    <location>
        <begin position="132"/>
        <end position="145"/>
    </location>
</feature>
<feature type="region of interest" description="Disordered" evidence="5">
    <location>
        <begin position="272"/>
        <end position="398"/>
    </location>
</feature>
<dbReference type="CDD" id="cd14688">
    <property type="entry name" value="bZIP_YAP"/>
    <property type="match status" value="1"/>
</dbReference>
<sequence length="581" mass="62058">MASTSTQGLPHNFILTPQQQSLLYRALTSNQQANGSPPTNALSVSPTALNQDVSAKTGSLQESPYQDYDYDFGSGPDSSFDFDFAQGAAEQMIGDLPNLSPGDSNDSSKATSPENDSAEKRSYPDEDDGDREENGNKRRESEGKVPKKPGRKPLTNEPSSKRKAQNRAAQRAFRERKEQHLKDLETKVKELEDASATTNNENSQLRAQVEKMTMELNEYKKRLAAAPAPRLSSGPSPQQHLQRGVFGAGLVNTTNDVNFQFEFPRFGLLAGPSEGASPTSGGKAPKRATSASSATANGLAGQSSPPQDQATPSSAKSRENSTSQAKDATSKHSGMSNQSPYEVGGNASRTSLDSTNFSIGGTASTSPSSSSHSNGGPSSSCGTSPEPFTQSPLGFKPVDTLTTIGEEHPALAIDNGNHMGAFGSFDFSNFDWLANQNGGQFDPQLFGDYREPQDNILANTTFDDSFFNDAFDADFITPYNMAPTSPKAPKKNICAEIDARKEDEDTIVATENGKLLTCTNIWEQLQNCPKVQAGDIDLDGLCSDLQKKAKCGGTGAVVDETDFKAVMKKHLGVDGSQCPGN</sequence>
<accession>A0AAW0R1A8</accession>
<evidence type="ECO:0000313" key="8">
    <source>
        <dbReference type="Proteomes" id="UP001392437"/>
    </source>
</evidence>
<dbReference type="InterPro" id="IPR050936">
    <property type="entry name" value="AP-1-like"/>
</dbReference>
<feature type="compositionally biased region" description="Low complexity" evidence="5">
    <location>
        <begin position="358"/>
        <end position="382"/>
    </location>
</feature>
<feature type="compositionally biased region" description="Basic and acidic residues" evidence="5">
    <location>
        <begin position="172"/>
        <end position="181"/>
    </location>
</feature>
<dbReference type="PANTHER" id="PTHR40621:SF6">
    <property type="entry name" value="AP-1-LIKE TRANSCRIPTION FACTOR YAP1-RELATED"/>
    <property type="match status" value="1"/>
</dbReference>
<dbReference type="EMBL" id="JAQQWP010000004">
    <property type="protein sequence ID" value="KAK8121009.1"/>
    <property type="molecule type" value="Genomic_DNA"/>
</dbReference>
<comment type="subcellular location">
    <subcellularLocation>
        <location evidence="2">Cytoplasm</location>
    </subcellularLocation>
    <subcellularLocation>
        <location evidence="1">Nucleus</location>
    </subcellularLocation>
</comment>
<dbReference type="InterPro" id="IPR046347">
    <property type="entry name" value="bZIP_sf"/>
</dbReference>
<dbReference type="SUPFAM" id="SSF57959">
    <property type="entry name" value="Leucine zipper domain"/>
    <property type="match status" value="1"/>
</dbReference>
<feature type="compositionally biased region" description="Polar residues" evidence="5">
    <location>
        <begin position="289"/>
        <end position="340"/>
    </location>
</feature>
<evidence type="ECO:0000256" key="3">
    <source>
        <dbReference type="ARBA" id="ARBA00023242"/>
    </source>
</evidence>
<comment type="caution">
    <text evidence="7">The sequence shown here is derived from an EMBL/GenBank/DDBJ whole genome shotgun (WGS) entry which is preliminary data.</text>
</comment>
<dbReference type="PROSITE" id="PS00036">
    <property type="entry name" value="BZIP_BASIC"/>
    <property type="match status" value="1"/>
</dbReference>
<dbReference type="Gene3D" id="1.20.5.170">
    <property type="match status" value="1"/>
</dbReference>